<reference evidence="1 2" key="1">
    <citation type="journal article" date="2022" name="Allergy">
        <title>Genome assembly and annotation of Periplaneta americana reveal a comprehensive cockroach allergen profile.</title>
        <authorList>
            <person name="Wang L."/>
            <person name="Xiong Q."/>
            <person name="Saelim N."/>
            <person name="Wang L."/>
            <person name="Nong W."/>
            <person name="Wan A.T."/>
            <person name="Shi M."/>
            <person name="Liu X."/>
            <person name="Cao Q."/>
            <person name="Hui J.H.L."/>
            <person name="Sookrung N."/>
            <person name="Leung T.F."/>
            <person name="Tungtrongchitr A."/>
            <person name="Tsui S.K.W."/>
        </authorList>
    </citation>
    <scope>NUCLEOTIDE SEQUENCE [LARGE SCALE GENOMIC DNA]</scope>
    <source>
        <strain evidence="1">PWHHKU_190912</strain>
    </source>
</reference>
<comment type="caution">
    <text evidence="1">The sequence shown here is derived from an EMBL/GenBank/DDBJ whole genome shotgun (WGS) entry which is preliminary data.</text>
</comment>
<accession>A0ABQ8SZI6</accession>
<dbReference type="PANTHER" id="PTHR47326:SF1">
    <property type="entry name" value="HTH PSQ-TYPE DOMAIN-CONTAINING PROTEIN"/>
    <property type="match status" value="1"/>
</dbReference>
<gene>
    <name evidence="1" type="ORF">ANN_15044</name>
</gene>
<proteinExistence type="predicted"/>
<evidence type="ECO:0000313" key="2">
    <source>
        <dbReference type="Proteomes" id="UP001148838"/>
    </source>
</evidence>
<sequence>MQRSPQRSARRYSLTMKIGLRSLHRILKADLKFHLYKLQVVRCLRPVDRQMRIAFCAQLQGIIAENNNVLPNLLLSDEAHFHLTGFVKKQN</sequence>
<protein>
    <submittedName>
        <fullName evidence="1">Uncharacterized protein</fullName>
    </submittedName>
</protein>
<dbReference type="PANTHER" id="PTHR47326">
    <property type="entry name" value="TRANSPOSABLE ELEMENT TC3 TRANSPOSASE-LIKE PROTEIN"/>
    <property type="match status" value="1"/>
</dbReference>
<organism evidence="1 2">
    <name type="scientific">Periplaneta americana</name>
    <name type="common">American cockroach</name>
    <name type="synonym">Blatta americana</name>
    <dbReference type="NCBI Taxonomy" id="6978"/>
    <lineage>
        <taxon>Eukaryota</taxon>
        <taxon>Metazoa</taxon>
        <taxon>Ecdysozoa</taxon>
        <taxon>Arthropoda</taxon>
        <taxon>Hexapoda</taxon>
        <taxon>Insecta</taxon>
        <taxon>Pterygota</taxon>
        <taxon>Neoptera</taxon>
        <taxon>Polyneoptera</taxon>
        <taxon>Dictyoptera</taxon>
        <taxon>Blattodea</taxon>
        <taxon>Blattoidea</taxon>
        <taxon>Blattidae</taxon>
        <taxon>Blattinae</taxon>
        <taxon>Periplaneta</taxon>
    </lineage>
</organism>
<dbReference type="EMBL" id="JAJSOF020000019">
    <property type="protein sequence ID" value="KAJ4439087.1"/>
    <property type="molecule type" value="Genomic_DNA"/>
</dbReference>
<name>A0ABQ8SZI6_PERAM</name>
<keyword evidence="2" id="KW-1185">Reference proteome</keyword>
<evidence type="ECO:0000313" key="1">
    <source>
        <dbReference type="EMBL" id="KAJ4439087.1"/>
    </source>
</evidence>
<dbReference type="Proteomes" id="UP001148838">
    <property type="component" value="Unassembled WGS sequence"/>
</dbReference>